<dbReference type="GO" id="GO:0000162">
    <property type="term" value="P:L-tryptophan biosynthetic process"/>
    <property type="evidence" value="ECO:0007669"/>
    <property type="project" value="TreeGrafter"/>
</dbReference>
<sequence>MLCWANQYSVCCFLDNNGYQHSGNAYECLAAVNAVHTFIPGANQVLPSLKAFLKDNKDWLFGHFCYNSTLPGYQQQAAHLPEHVQFAPAFLFQPETVAELKSDKVIISTLLADPQSVYLTILSQQIPEATAQTSIAVQPRFTREAYLETLQHILQHIQRGDCYEINFCQEFYAQNVQIAPYQLFKRLNNLSPTPYAAFYKLQHQYALCASPERYLKKEGNKLISQPIKGTAKRIPDSPEKDAEAREALYNSPKERSENVMVVDLVRNDLSQICHPGSVTVDELFGIYSFPQVHQMISTISGELLPGKDLADILEATFPMGSMTGAPKKRVLELTNQYERTQRNLYAGSIGYINPNGDFDFNVVIRSILYNEADNYLSYHVGGGITFYSNAVKEYEECLLKASAMNKVLGML</sequence>
<dbReference type="Proteomes" id="UP000627292">
    <property type="component" value="Unassembled WGS sequence"/>
</dbReference>
<evidence type="ECO:0000313" key="3">
    <source>
        <dbReference type="Proteomes" id="UP000627292"/>
    </source>
</evidence>
<reference evidence="2" key="2">
    <citation type="submission" date="2020-09" db="EMBL/GenBank/DDBJ databases">
        <authorList>
            <person name="Sun Q."/>
            <person name="Zhou Y."/>
        </authorList>
    </citation>
    <scope>NUCLEOTIDE SEQUENCE</scope>
    <source>
        <strain evidence="2">CGMCC 1.15290</strain>
    </source>
</reference>
<dbReference type="AlphaFoldDB" id="A0A917MZT4"/>
<dbReference type="InterPro" id="IPR005801">
    <property type="entry name" value="ADC_synthase"/>
</dbReference>
<keyword evidence="3" id="KW-1185">Reference proteome</keyword>
<dbReference type="RefSeq" id="WP_309790380.1">
    <property type="nucleotide sequence ID" value="NZ_JAVDQE010000004.1"/>
</dbReference>
<dbReference type="InterPro" id="IPR015890">
    <property type="entry name" value="Chorismate_C"/>
</dbReference>
<reference evidence="2" key="1">
    <citation type="journal article" date="2014" name="Int. J. Syst. Evol. Microbiol.">
        <title>Complete genome sequence of Corynebacterium casei LMG S-19264T (=DSM 44701T), isolated from a smear-ripened cheese.</title>
        <authorList>
            <consortium name="US DOE Joint Genome Institute (JGI-PGF)"/>
            <person name="Walter F."/>
            <person name="Albersmeier A."/>
            <person name="Kalinowski J."/>
            <person name="Ruckert C."/>
        </authorList>
    </citation>
    <scope>NUCLEOTIDE SEQUENCE</scope>
    <source>
        <strain evidence="2">CGMCC 1.15290</strain>
    </source>
</reference>
<dbReference type="Pfam" id="PF00425">
    <property type="entry name" value="Chorismate_bind"/>
    <property type="match status" value="1"/>
</dbReference>
<comment type="caution">
    <text evidence="2">The sequence shown here is derived from an EMBL/GenBank/DDBJ whole genome shotgun (WGS) entry which is preliminary data.</text>
</comment>
<gene>
    <name evidence="2" type="primary">pabB</name>
    <name evidence="2" type="ORF">GCM10011379_42830</name>
</gene>
<accession>A0A917MZT4</accession>
<dbReference type="InterPro" id="IPR019999">
    <property type="entry name" value="Anth_synth_I-like"/>
</dbReference>
<organism evidence="2 3">
    <name type="scientific">Filimonas zeae</name>
    <dbReference type="NCBI Taxonomy" id="1737353"/>
    <lineage>
        <taxon>Bacteria</taxon>
        <taxon>Pseudomonadati</taxon>
        <taxon>Bacteroidota</taxon>
        <taxon>Chitinophagia</taxon>
        <taxon>Chitinophagales</taxon>
        <taxon>Chitinophagaceae</taxon>
        <taxon>Filimonas</taxon>
    </lineage>
</organism>
<dbReference type="PANTHER" id="PTHR11236">
    <property type="entry name" value="AMINOBENZOATE/ANTHRANILATE SYNTHASE"/>
    <property type="match status" value="1"/>
</dbReference>
<dbReference type="SUPFAM" id="SSF56322">
    <property type="entry name" value="ADC synthase"/>
    <property type="match status" value="1"/>
</dbReference>
<dbReference type="EMBL" id="BMIB01000004">
    <property type="protein sequence ID" value="GGH77056.1"/>
    <property type="molecule type" value="Genomic_DNA"/>
</dbReference>
<dbReference type="PRINTS" id="PR00095">
    <property type="entry name" value="ANTSNTHASEI"/>
</dbReference>
<dbReference type="GO" id="GO:0046820">
    <property type="term" value="F:4-amino-4-deoxychorismate synthase activity"/>
    <property type="evidence" value="ECO:0007669"/>
    <property type="project" value="TreeGrafter"/>
</dbReference>
<evidence type="ECO:0000313" key="2">
    <source>
        <dbReference type="EMBL" id="GGH77056.1"/>
    </source>
</evidence>
<proteinExistence type="predicted"/>
<name>A0A917MZT4_9BACT</name>
<feature type="domain" description="Chorismate-utilising enzyme C-terminal" evidence="1">
    <location>
        <begin position="143"/>
        <end position="400"/>
    </location>
</feature>
<evidence type="ECO:0000259" key="1">
    <source>
        <dbReference type="Pfam" id="PF00425"/>
    </source>
</evidence>
<dbReference type="Gene3D" id="3.60.120.10">
    <property type="entry name" value="Anthranilate synthase"/>
    <property type="match status" value="1"/>
</dbReference>
<dbReference type="PANTHER" id="PTHR11236:SF50">
    <property type="entry name" value="AMINODEOXYCHORISMATE SYNTHASE COMPONENT 1"/>
    <property type="match status" value="1"/>
</dbReference>
<protein>
    <submittedName>
        <fullName evidence="2">Para-aminobenzoate synthase</fullName>
    </submittedName>
</protein>